<dbReference type="STRING" id="1400863.BN873_270047"/>
<proteinExistence type="inferred from homology"/>
<dbReference type="InterPro" id="IPR011978">
    <property type="entry name" value="YgfB-like"/>
</dbReference>
<evidence type="ECO:0000313" key="3">
    <source>
        <dbReference type="Proteomes" id="UP000035760"/>
    </source>
</evidence>
<accession>W6M3H5</accession>
<name>W6M3H5_9GAMM</name>
<sequence>MSSLNPPLFERLSTLLDPLDPAELHGLLCGLLCADRTLTVDTWLAHAAELLDDEALPETARDVLGKFFEYGRTQLDDPDCAATPLLPDDDTPLRQRTEALGKWSQGLLYGLGVSDIVRWAGLSPESQEFLHDATGIAQAGFDRAEATDADETAYTEVVEYLRVGLLLLQLDLNRPTAAHRSRPP</sequence>
<gene>
    <name evidence="2" type="ORF">BN873_270047</name>
</gene>
<dbReference type="PANTHER" id="PTHR37528:SF1">
    <property type="entry name" value="UPF0149 PROTEIN YGFB"/>
    <property type="match status" value="1"/>
</dbReference>
<comment type="similarity">
    <text evidence="1">Belongs to the UPF0149 family.</text>
</comment>
<evidence type="ECO:0000256" key="1">
    <source>
        <dbReference type="ARBA" id="ARBA00038308"/>
    </source>
</evidence>
<dbReference type="Proteomes" id="UP000035760">
    <property type="component" value="Unassembled WGS sequence"/>
</dbReference>
<protein>
    <recommendedName>
        <fullName evidence="4">YecA family protein</fullName>
    </recommendedName>
</protein>
<dbReference type="GO" id="GO:0005829">
    <property type="term" value="C:cytosol"/>
    <property type="evidence" value="ECO:0007669"/>
    <property type="project" value="TreeGrafter"/>
</dbReference>
<organism evidence="2 3">
    <name type="scientific">Candidatus Competibacter denitrificans Run_A_D11</name>
    <dbReference type="NCBI Taxonomy" id="1400863"/>
    <lineage>
        <taxon>Bacteria</taxon>
        <taxon>Pseudomonadati</taxon>
        <taxon>Pseudomonadota</taxon>
        <taxon>Gammaproteobacteria</taxon>
        <taxon>Candidatus Competibacteraceae</taxon>
        <taxon>Candidatus Competibacter</taxon>
    </lineage>
</organism>
<dbReference type="AlphaFoldDB" id="W6M3H5"/>
<reference evidence="2" key="1">
    <citation type="submission" date="2013-07" db="EMBL/GenBank/DDBJ databases">
        <authorList>
            <person name="McIlroy S."/>
        </authorList>
    </citation>
    <scope>NUCLEOTIDE SEQUENCE [LARGE SCALE GENOMIC DNA]</scope>
    <source>
        <strain evidence="2">Run_A_D11</strain>
    </source>
</reference>
<dbReference type="InterPro" id="IPR036255">
    <property type="entry name" value="YgfB-like_sf"/>
</dbReference>
<dbReference type="Pfam" id="PF03695">
    <property type="entry name" value="UPF0149"/>
    <property type="match status" value="1"/>
</dbReference>
<evidence type="ECO:0000313" key="2">
    <source>
        <dbReference type="EMBL" id="CDI02251.1"/>
    </source>
</evidence>
<dbReference type="EMBL" id="CBTJ020000033">
    <property type="protein sequence ID" value="CDI02251.1"/>
    <property type="molecule type" value="Genomic_DNA"/>
</dbReference>
<dbReference type="RefSeq" id="WP_048672220.1">
    <property type="nucleotide sequence ID" value="NZ_CBTJ020000033.1"/>
</dbReference>
<dbReference type="Gene3D" id="1.20.120.740">
    <property type="entry name" value="YgfB uncharacterised protein family UPF0149, PF03695"/>
    <property type="match status" value="1"/>
</dbReference>
<comment type="caution">
    <text evidence="2">The sequence shown here is derived from an EMBL/GenBank/DDBJ whole genome shotgun (WGS) entry which is preliminary data.</text>
</comment>
<dbReference type="SUPFAM" id="SSF101327">
    <property type="entry name" value="YgfB-like"/>
    <property type="match status" value="1"/>
</dbReference>
<dbReference type="OrthoDB" id="9783391at2"/>
<reference evidence="2" key="2">
    <citation type="submission" date="2014-03" db="EMBL/GenBank/DDBJ databases">
        <title>Candidatus Competibacter-lineage genomes retrieved from metagenomes reveal functional metabolic diversity.</title>
        <authorList>
            <person name="McIlroy S.J."/>
            <person name="Albertsen M."/>
            <person name="Andresen E.K."/>
            <person name="Saunders A.M."/>
            <person name="Kristiansen R."/>
            <person name="Stokholm-Bjerregaard M."/>
            <person name="Nielsen K.L."/>
            <person name="Nielsen P.H."/>
        </authorList>
    </citation>
    <scope>NUCLEOTIDE SEQUENCE</scope>
    <source>
        <strain evidence="2">Run_A_D11</strain>
    </source>
</reference>
<dbReference type="PANTHER" id="PTHR37528">
    <property type="entry name" value="UPF0149 PROTEIN YGFB"/>
    <property type="match status" value="1"/>
</dbReference>
<keyword evidence="3" id="KW-1185">Reference proteome</keyword>
<evidence type="ECO:0008006" key="4">
    <source>
        <dbReference type="Google" id="ProtNLM"/>
    </source>
</evidence>